<name>A0A819SD97_9BILA</name>
<comment type="caution">
    <text evidence="4">The sequence shown here is derived from an EMBL/GenBank/DDBJ whole genome shotgun (WGS) entry which is preliminary data.</text>
</comment>
<evidence type="ECO:0000313" key="3">
    <source>
        <dbReference type="EMBL" id="CAF2082730.1"/>
    </source>
</evidence>
<sequence length="139" mass="15945">MVIAFLIPLNDSMIIYHIIFYHARRSARRIAPSTSNTLTAHITNAKREMKLALHMIMIETLYVGAGTPLLELVLWLVIQPKSPPPELLYLLSYNSISLFGTLAIIMLFWMNKPVKDIAVKYLHCEQLHNYLHSVSTQLQ</sequence>
<organism evidence="4 6">
    <name type="scientific">Rotaria magnacalcarata</name>
    <dbReference type="NCBI Taxonomy" id="392030"/>
    <lineage>
        <taxon>Eukaryota</taxon>
        <taxon>Metazoa</taxon>
        <taxon>Spiralia</taxon>
        <taxon>Gnathifera</taxon>
        <taxon>Rotifera</taxon>
        <taxon>Eurotatoria</taxon>
        <taxon>Bdelloidea</taxon>
        <taxon>Philodinida</taxon>
        <taxon>Philodinidae</taxon>
        <taxon>Rotaria</taxon>
    </lineage>
</organism>
<evidence type="ECO:0000313" key="2">
    <source>
        <dbReference type="EMBL" id="CAF2080506.1"/>
    </source>
</evidence>
<feature type="transmembrane region" description="Helical" evidence="1">
    <location>
        <begin position="56"/>
        <end position="78"/>
    </location>
</feature>
<dbReference type="EMBL" id="CAJOBG010003539">
    <property type="protein sequence ID" value="CAF4068398.1"/>
    <property type="molecule type" value="Genomic_DNA"/>
</dbReference>
<dbReference type="Proteomes" id="UP000663866">
    <property type="component" value="Unassembled WGS sequence"/>
</dbReference>
<dbReference type="EMBL" id="CAJOBF010008983">
    <property type="protein sequence ID" value="CAF4266345.1"/>
    <property type="molecule type" value="Genomic_DNA"/>
</dbReference>
<dbReference type="Proteomes" id="UP000663842">
    <property type="component" value="Unassembled WGS sequence"/>
</dbReference>
<dbReference type="EMBL" id="CAJNRF010006377">
    <property type="protein sequence ID" value="CAF2080506.1"/>
    <property type="molecule type" value="Genomic_DNA"/>
</dbReference>
<evidence type="ECO:0000256" key="1">
    <source>
        <dbReference type="SAM" id="Phobius"/>
    </source>
</evidence>
<dbReference type="AlphaFoldDB" id="A0A819SD97"/>
<dbReference type="Proteomes" id="UP000663856">
    <property type="component" value="Unassembled WGS sequence"/>
</dbReference>
<evidence type="ECO:0008006" key="7">
    <source>
        <dbReference type="Google" id="ProtNLM"/>
    </source>
</evidence>
<feature type="transmembrane region" description="Helical" evidence="1">
    <location>
        <begin position="90"/>
        <end position="110"/>
    </location>
</feature>
<keyword evidence="1" id="KW-0472">Membrane</keyword>
<dbReference type="Proteomes" id="UP000663887">
    <property type="component" value="Unassembled WGS sequence"/>
</dbReference>
<reference evidence="4" key="1">
    <citation type="submission" date="2021-02" db="EMBL/GenBank/DDBJ databases">
        <authorList>
            <person name="Nowell W R."/>
        </authorList>
    </citation>
    <scope>NUCLEOTIDE SEQUENCE</scope>
</reference>
<keyword evidence="1" id="KW-1133">Transmembrane helix</keyword>
<dbReference type="EMBL" id="CAJNRG010006104">
    <property type="protein sequence ID" value="CAF2082730.1"/>
    <property type="molecule type" value="Genomic_DNA"/>
</dbReference>
<keyword evidence="1" id="KW-0812">Transmembrane</keyword>
<evidence type="ECO:0000313" key="4">
    <source>
        <dbReference type="EMBL" id="CAF4068398.1"/>
    </source>
</evidence>
<protein>
    <recommendedName>
        <fullName evidence="7">G protein-coupled receptor</fullName>
    </recommendedName>
</protein>
<gene>
    <name evidence="4" type="ORF">OVN521_LOCUS19043</name>
    <name evidence="5" type="ORF">UXM345_LOCUS31556</name>
    <name evidence="2" type="ORF">WKI299_LOCUS16123</name>
    <name evidence="3" type="ORF">XDN619_LOCUS15069</name>
</gene>
<dbReference type="Gene3D" id="1.20.1070.10">
    <property type="entry name" value="Rhodopsin 7-helix transmembrane proteins"/>
    <property type="match status" value="1"/>
</dbReference>
<feature type="transmembrane region" description="Helical" evidence="1">
    <location>
        <begin position="6"/>
        <end position="23"/>
    </location>
</feature>
<accession>A0A819SD97</accession>
<proteinExistence type="predicted"/>
<dbReference type="SUPFAM" id="SSF81321">
    <property type="entry name" value="Family A G protein-coupled receptor-like"/>
    <property type="match status" value="1"/>
</dbReference>
<evidence type="ECO:0000313" key="6">
    <source>
        <dbReference type="Proteomes" id="UP000663866"/>
    </source>
</evidence>
<evidence type="ECO:0000313" key="5">
    <source>
        <dbReference type="EMBL" id="CAF4266345.1"/>
    </source>
</evidence>
<keyword evidence="6" id="KW-1185">Reference proteome</keyword>